<dbReference type="RefSeq" id="WP_201934996.1">
    <property type="nucleotide sequence ID" value="NZ_JAERSG010000002.1"/>
</dbReference>
<keyword evidence="3 5" id="KW-0238">DNA-binding</keyword>
<reference evidence="7 8" key="1">
    <citation type="submission" date="2021-01" db="EMBL/GenBank/DDBJ databases">
        <title>Genome seq and assembly of Nocardiodes sp. G10.</title>
        <authorList>
            <person name="Chhetri G."/>
        </authorList>
    </citation>
    <scope>NUCLEOTIDE SEQUENCE [LARGE SCALE GENOMIC DNA]</scope>
    <source>
        <strain evidence="7 8">G10</strain>
    </source>
</reference>
<sequence>MAHHRSDVLAHAVALLDTHGLAALTMRRLGAELDVQPSAIYHHFASKQALLAAVADEILARGARPREAAEWPDRLREVCSELRLAMLAVTDGADVVATVWAFGLGAAAPVAELEKVLADADVPAELVPVASRALVHYVFGHAFEEQTARQAVSLGAVERSLESLPDFDLGLDLVIDGLRARVSPRPGV</sequence>
<dbReference type="PRINTS" id="PR00400">
    <property type="entry name" value="TETREPRESSOR"/>
</dbReference>
<evidence type="ECO:0000313" key="8">
    <source>
        <dbReference type="Proteomes" id="UP000636918"/>
    </source>
</evidence>
<evidence type="ECO:0000256" key="2">
    <source>
        <dbReference type="ARBA" id="ARBA00023015"/>
    </source>
</evidence>
<keyword evidence="2" id="KW-0805">Transcription regulation</keyword>
<keyword evidence="8" id="KW-1185">Reference proteome</keyword>
<evidence type="ECO:0000259" key="6">
    <source>
        <dbReference type="PROSITE" id="PS50977"/>
    </source>
</evidence>
<feature type="domain" description="HTH tetR-type" evidence="6">
    <location>
        <begin position="2"/>
        <end position="62"/>
    </location>
</feature>
<accession>A0ABS1L6H3</accession>
<protein>
    <submittedName>
        <fullName evidence="7">TetR family transcriptional regulator</fullName>
    </submittedName>
</protein>
<dbReference type="Pfam" id="PF00440">
    <property type="entry name" value="TetR_N"/>
    <property type="match status" value="1"/>
</dbReference>
<evidence type="ECO:0000256" key="4">
    <source>
        <dbReference type="ARBA" id="ARBA00023163"/>
    </source>
</evidence>
<dbReference type="Gene3D" id="1.10.10.60">
    <property type="entry name" value="Homeodomain-like"/>
    <property type="match status" value="1"/>
</dbReference>
<name>A0ABS1L6H3_9ACTN</name>
<dbReference type="SUPFAM" id="SSF46689">
    <property type="entry name" value="Homeodomain-like"/>
    <property type="match status" value="1"/>
</dbReference>
<dbReference type="Gene3D" id="1.10.357.10">
    <property type="entry name" value="Tetracycline Repressor, domain 2"/>
    <property type="match status" value="1"/>
</dbReference>
<dbReference type="InterPro" id="IPR003012">
    <property type="entry name" value="Tet_transcr_reg_TetR"/>
</dbReference>
<comment type="caution">
    <text evidence="7">The sequence shown here is derived from an EMBL/GenBank/DDBJ whole genome shotgun (WGS) entry which is preliminary data.</text>
</comment>
<evidence type="ECO:0000256" key="5">
    <source>
        <dbReference type="PROSITE-ProRule" id="PRU00335"/>
    </source>
</evidence>
<dbReference type="Pfam" id="PF02909">
    <property type="entry name" value="TetR_C_1"/>
    <property type="match status" value="1"/>
</dbReference>
<dbReference type="InterPro" id="IPR001647">
    <property type="entry name" value="HTH_TetR"/>
</dbReference>
<dbReference type="InterPro" id="IPR050109">
    <property type="entry name" value="HTH-type_TetR-like_transc_reg"/>
</dbReference>
<dbReference type="InterPro" id="IPR009057">
    <property type="entry name" value="Homeodomain-like_sf"/>
</dbReference>
<evidence type="ECO:0000256" key="1">
    <source>
        <dbReference type="ARBA" id="ARBA00022491"/>
    </source>
</evidence>
<evidence type="ECO:0000256" key="3">
    <source>
        <dbReference type="ARBA" id="ARBA00023125"/>
    </source>
</evidence>
<dbReference type="PANTHER" id="PTHR30055">
    <property type="entry name" value="HTH-TYPE TRANSCRIPTIONAL REGULATOR RUTR"/>
    <property type="match status" value="1"/>
</dbReference>
<dbReference type="Proteomes" id="UP000636918">
    <property type="component" value="Unassembled WGS sequence"/>
</dbReference>
<dbReference type="InterPro" id="IPR004111">
    <property type="entry name" value="Repressor_TetR_C"/>
</dbReference>
<proteinExistence type="predicted"/>
<evidence type="ECO:0000313" key="7">
    <source>
        <dbReference type="EMBL" id="MBL0747286.1"/>
    </source>
</evidence>
<dbReference type="EMBL" id="JAERSG010000002">
    <property type="protein sequence ID" value="MBL0747286.1"/>
    <property type="molecule type" value="Genomic_DNA"/>
</dbReference>
<dbReference type="PROSITE" id="PS50977">
    <property type="entry name" value="HTH_TETR_2"/>
    <property type="match status" value="1"/>
</dbReference>
<dbReference type="InterPro" id="IPR036271">
    <property type="entry name" value="Tet_transcr_reg_TetR-rel_C_sf"/>
</dbReference>
<dbReference type="SUPFAM" id="SSF48498">
    <property type="entry name" value="Tetracyclin repressor-like, C-terminal domain"/>
    <property type="match status" value="1"/>
</dbReference>
<feature type="DNA-binding region" description="H-T-H motif" evidence="5">
    <location>
        <begin position="25"/>
        <end position="44"/>
    </location>
</feature>
<keyword evidence="4" id="KW-0804">Transcription</keyword>
<organism evidence="7 8">
    <name type="scientific">Nocardioides baculatus</name>
    <dbReference type="NCBI Taxonomy" id="2801337"/>
    <lineage>
        <taxon>Bacteria</taxon>
        <taxon>Bacillati</taxon>
        <taxon>Actinomycetota</taxon>
        <taxon>Actinomycetes</taxon>
        <taxon>Propionibacteriales</taxon>
        <taxon>Nocardioidaceae</taxon>
        <taxon>Nocardioides</taxon>
    </lineage>
</organism>
<gene>
    <name evidence="7" type="ORF">JI751_06675</name>
</gene>
<dbReference type="PRINTS" id="PR00455">
    <property type="entry name" value="HTHTETR"/>
</dbReference>
<dbReference type="PANTHER" id="PTHR30055:SF151">
    <property type="entry name" value="TRANSCRIPTIONAL REGULATORY PROTEIN"/>
    <property type="match status" value="1"/>
</dbReference>
<keyword evidence="1" id="KW-0678">Repressor</keyword>